<dbReference type="PANTHER" id="PTHR30455">
    <property type="entry name" value="TRANSCRIPTIONAL REPRESSOR NRDR"/>
    <property type="match status" value="1"/>
</dbReference>
<keyword evidence="2" id="KW-0547">Nucleotide-binding</keyword>
<dbReference type="PROSITE" id="PS51161">
    <property type="entry name" value="ATP_CONE"/>
    <property type="match status" value="1"/>
</dbReference>
<dbReference type="Pfam" id="PF03477">
    <property type="entry name" value="ATP-cone"/>
    <property type="match status" value="1"/>
</dbReference>
<keyword evidence="4" id="KW-0805">Transcription regulation</keyword>
<evidence type="ECO:0000256" key="1">
    <source>
        <dbReference type="ARBA" id="ARBA00022491"/>
    </source>
</evidence>
<evidence type="ECO:0000256" key="3">
    <source>
        <dbReference type="ARBA" id="ARBA00022840"/>
    </source>
</evidence>
<dbReference type="GO" id="GO:0005524">
    <property type="term" value="F:ATP binding"/>
    <property type="evidence" value="ECO:0007669"/>
    <property type="project" value="UniProtKB-KW"/>
</dbReference>
<dbReference type="EMBL" id="UINC01008369">
    <property type="protein sequence ID" value="SVA37678.1"/>
    <property type="molecule type" value="Genomic_DNA"/>
</dbReference>
<keyword evidence="3" id="KW-0067">ATP-binding</keyword>
<evidence type="ECO:0000256" key="2">
    <source>
        <dbReference type="ARBA" id="ARBA00022741"/>
    </source>
</evidence>
<dbReference type="GO" id="GO:0008270">
    <property type="term" value="F:zinc ion binding"/>
    <property type="evidence" value="ECO:0007669"/>
    <property type="project" value="InterPro"/>
</dbReference>
<dbReference type="InterPro" id="IPR003796">
    <property type="entry name" value="RNR_NrdR-like"/>
</dbReference>
<evidence type="ECO:0000313" key="8">
    <source>
        <dbReference type="EMBL" id="SVA37678.1"/>
    </source>
</evidence>
<evidence type="ECO:0000259" key="7">
    <source>
        <dbReference type="PROSITE" id="PS51161"/>
    </source>
</evidence>
<keyword evidence="6" id="KW-0804">Transcription</keyword>
<keyword evidence="5" id="KW-0238">DNA-binding</keyword>
<dbReference type="Pfam" id="PF22811">
    <property type="entry name" value="Zn_ribbon_NrdR"/>
    <property type="match status" value="1"/>
</dbReference>
<dbReference type="GO" id="GO:0003677">
    <property type="term" value="F:DNA binding"/>
    <property type="evidence" value="ECO:0007669"/>
    <property type="project" value="UniProtKB-KW"/>
</dbReference>
<dbReference type="InterPro" id="IPR055173">
    <property type="entry name" value="NrdR-like_N"/>
</dbReference>
<organism evidence="8">
    <name type="scientific">marine metagenome</name>
    <dbReference type="NCBI Taxonomy" id="408172"/>
    <lineage>
        <taxon>unclassified sequences</taxon>
        <taxon>metagenomes</taxon>
        <taxon>ecological metagenomes</taxon>
    </lineage>
</organism>
<evidence type="ECO:0000256" key="5">
    <source>
        <dbReference type="ARBA" id="ARBA00023125"/>
    </source>
</evidence>
<reference evidence="8" key="1">
    <citation type="submission" date="2018-05" db="EMBL/GenBank/DDBJ databases">
        <authorList>
            <person name="Lanie J.A."/>
            <person name="Ng W.-L."/>
            <person name="Kazmierczak K.M."/>
            <person name="Andrzejewski T.M."/>
            <person name="Davidsen T.M."/>
            <person name="Wayne K.J."/>
            <person name="Tettelin H."/>
            <person name="Glass J.I."/>
            <person name="Rusch D."/>
            <person name="Podicherti R."/>
            <person name="Tsui H.-C.T."/>
            <person name="Winkler M.E."/>
        </authorList>
    </citation>
    <scope>NUCLEOTIDE SEQUENCE</scope>
</reference>
<name>A0A381VD35_9ZZZZ</name>
<evidence type="ECO:0000256" key="4">
    <source>
        <dbReference type="ARBA" id="ARBA00023015"/>
    </source>
</evidence>
<dbReference type="InterPro" id="IPR005144">
    <property type="entry name" value="ATP-cone_dom"/>
</dbReference>
<dbReference type="AlphaFoldDB" id="A0A381VD35"/>
<dbReference type="NCBIfam" id="TIGR00244">
    <property type="entry name" value="transcriptional regulator NrdR"/>
    <property type="match status" value="1"/>
</dbReference>
<protein>
    <recommendedName>
        <fullName evidence="7">ATP-cone domain-containing protein</fullName>
    </recommendedName>
</protein>
<feature type="domain" description="ATP-cone" evidence="7">
    <location>
        <begin position="47"/>
        <end position="137"/>
    </location>
</feature>
<dbReference type="GO" id="GO:0045892">
    <property type="term" value="P:negative regulation of DNA-templated transcription"/>
    <property type="evidence" value="ECO:0007669"/>
    <property type="project" value="InterPro"/>
</dbReference>
<sequence>MGCPYCTSPDSKVTDSRSVGSGVRRRRECLRCGLRFTTYERLQTSVLLVVKRDGVRQEFDRDKLMSRIITACAKRPIPIREIDKVASDIENDLQALAKAEVSSSVIGEMVMEKLRLLDRVAYVRWASVYRDFQDLESFERVVRDLKDEKNQTINSAQLSLLGVEFPDHMPAKHRPRRRARLSR</sequence>
<dbReference type="HAMAP" id="MF_00440">
    <property type="entry name" value="NrdR"/>
    <property type="match status" value="1"/>
</dbReference>
<dbReference type="PANTHER" id="PTHR30455:SF2">
    <property type="entry name" value="TRANSCRIPTIONAL REPRESSOR NRDR"/>
    <property type="match status" value="1"/>
</dbReference>
<gene>
    <name evidence="8" type="ORF">METZ01_LOCUS90532</name>
</gene>
<keyword evidence="1" id="KW-0678">Repressor</keyword>
<accession>A0A381VD35</accession>
<proteinExistence type="inferred from homology"/>
<evidence type="ECO:0000256" key="6">
    <source>
        <dbReference type="ARBA" id="ARBA00023163"/>
    </source>
</evidence>